<protein>
    <submittedName>
        <fullName evidence="10">Bardet-Biedl syndrome 2-like protein</fullName>
    </submittedName>
</protein>
<evidence type="ECO:0000313" key="11">
    <source>
        <dbReference type="Proteomes" id="UP000031036"/>
    </source>
</evidence>
<reference evidence="10 11" key="1">
    <citation type="submission" date="2014-11" db="EMBL/GenBank/DDBJ databases">
        <title>Genetic blueprint of the zoonotic pathogen Toxocara canis.</title>
        <authorList>
            <person name="Zhu X.-Q."/>
            <person name="Korhonen P.K."/>
            <person name="Cai H."/>
            <person name="Young N.D."/>
            <person name="Nejsum P."/>
            <person name="von Samson-Himmelstjerna G."/>
            <person name="Boag P.R."/>
            <person name="Tan P."/>
            <person name="Li Q."/>
            <person name="Min J."/>
            <person name="Yang Y."/>
            <person name="Wang X."/>
            <person name="Fang X."/>
            <person name="Hall R.S."/>
            <person name="Hofmann A."/>
            <person name="Sternberg P.W."/>
            <person name="Jex A.R."/>
            <person name="Gasser R.B."/>
        </authorList>
    </citation>
    <scope>NUCLEOTIDE SEQUENCE [LARGE SCALE GENOMIC DNA]</scope>
    <source>
        <strain evidence="10">PN_DK_2014</strain>
    </source>
</reference>
<dbReference type="PANTHER" id="PTHR32465:SF0">
    <property type="entry name" value="BARDET-BIEDL SYNDROME 2 PROTEIN"/>
    <property type="match status" value="1"/>
</dbReference>
<proteinExistence type="predicted"/>
<dbReference type="GO" id="GO:0043005">
    <property type="term" value="C:neuron projection"/>
    <property type="evidence" value="ECO:0007669"/>
    <property type="project" value="TreeGrafter"/>
</dbReference>
<keyword evidence="6" id="KW-0966">Cell projection</keyword>
<evidence type="ECO:0000256" key="4">
    <source>
        <dbReference type="ARBA" id="ARBA00023069"/>
    </source>
</evidence>
<evidence type="ECO:0000256" key="5">
    <source>
        <dbReference type="ARBA" id="ARBA00023212"/>
    </source>
</evidence>
<keyword evidence="3" id="KW-0963">Cytoplasm</keyword>
<feature type="domain" description="BBS2 GAE" evidence="8">
    <location>
        <begin position="358"/>
        <end position="439"/>
    </location>
</feature>
<gene>
    <name evidence="10" type="primary">Bbs2</name>
    <name evidence="10" type="ORF">Tcan_11516</name>
</gene>
<evidence type="ECO:0000313" key="10">
    <source>
        <dbReference type="EMBL" id="KHN75846.1"/>
    </source>
</evidence>
<dbReference type="InterPro" id="IPR029430">
    <property type="entry name" value="BBS2_N"/>
</dbReference>
<dbReference type="SUPFAM" id="SSF50978">
    <property type="entry name" value="WD40 repeat-like"/>
    <property type="match status" value="1"/>
</dbReference>
<dbReference type="InterPro" id="IPR015943">
    <property type="entry name" value="WD40/YVTN_repeat-like_dom_sf"/>
</dbReference>
<dbReference type="GO" id="GO:0016020">
    <property type="term" value="C:membrane"/>
    <property type="evidence" value="ECO:0007669"/>
    <property type="project" value="TreeGrafter"/>
</dbReference>
<comment type="subcellular location">
    <subcellularLocation>
        <location evidence="1">Cell projection</location>
        <location evidence="1">Cilium</location>
    </subcellularLocation>
    <subcellularLocation>
        <location evidence="2">Cytoplasm</location>
        <location evidence="2">Cytoskeleton</location>
    </subcellularLocation>
</comment>
<dbReference type="GO" id="GO:0034464">
    <property type="term" value="C:BBSome"/>
    <property type="evidence" value="ECO:0007669"/>
    <property type="project" value="InterPro"/>
</dbReference>
<evidence type="ECO:0000256" key="1">
    <source>
        <dbReference type="ARBA" id="ARBA00004138"/>
    </source>
</evidence>
<evidence type="ECO:0000259" key="9">
    <source>
        <dbReference type="Pfam" id="PF14783"/>
    </source>
</evidence>
<evidence type="ECO:0000259" key="8">
    <source>
        <dbReference type="Pfam" id="PF14782"/>
    </source>
</evidence>
<evidence type="ECO:0000259" key="7">
    <source>
        <dbReference type="Pfam" id="PF14781"/>
    </source>
</evidence>
<evidence type="ECO:0000256" key="6">
    <source>
        <dbReference type="ARBA" id="ARBA00023273"/>
    </source>
</evidence>
<dbReference type="Pfam" id="PF14783">
    <property type="entry name" value="BBS2_Mid"/>
    <property type="match status" value="1"/>
</dbReference>
<feature type="domain" description="Ciliary BBSome complex subunit 2 middle region" evidence="9">
    <location>
        <begin position="145"/>
        <end position="248"/>
    </location>
</feature>
<dbReference type="InterPro" id="IPR036322">
    <property type="entry name" value="WD40_repeat_dom_sf"/>
</dbReference>
<keyword evidence="11" id="KW-1185">Reference proteome</keyword>
<dbReference type="GO" id="GO:0031514">
    <property type="term" value="C:motile cilium"/>
    <property type="evidence" value="ECO:0007669"/>
    <property type="project" value="TreeGrafter"/>
</dbReference>
<dbReference type="InterPro" id="IPR016616">
    <property type="entry name" value="Bardet-Biedl_syndrome_2_prot"/>
</dbReference>
<organism evidence="10 11">
    <name type="scientific">Toxocara canis</name>
    <name type="common">Canine roundworm</name>
    <dbReference type="NCBI Taxonomy" id="6265"/>
    <lineage>
        <taxon>Eukaryota</taxon>
        <taxon>Metazoa</taxon>
        <taxon>Ecdysozoa</taxon>
        <taxon>Nematoda</taxon>
        <taxon>Chromadorea</taxon>
        <taxon>Rhabditida</taxon>
        <taxon>Spirurina</taxon>
        <taxon>Ascaridomorpha</taxon>
        <taxon>Ascaridoidea</taxon>
        <taxon>Toxocaridae</taxon>
        <taxon>Toxocara</taxon>
    </lineage>
</organism>
<name>A0A0B2UXS5_TOXCA</name>
<accession>A0A0B2UXS5</accession>
<dbReference type="InterPro" id="IPR029333">
    <property type="entry name" value="BBS2_GAE_dom"/>
</dbReference>
<dbReference type="AlphaFoldDB" id="A0A0B2UXS5"/>
<comment type="caution">
    <text evidence="10">The sequence shown here is derived from an EMBL/GenBank/DDBJ whole genome shotgun (WGS) entry which is preliminary data.</text>
</comment>
<dbReference type="InterPro" id="IPR029429">
    <property type="entry name" value="BBS2_Mid"/>
</dbReference>
<keyword evidence="5" id="KW-0206">Cytoskeleton</keyword>
<evidence type="ECO:0000256" key="3">
    <source>
        <dbReference type="ARBA" id="ARBA00022490"/>
    </source>
</evidence>
<dbReference type="PANTHER" id="PTHR32465">
    <property type="entry name" value="BARDET-BIEDL SYNDROME 2 PROTEIN"/>
    <property type="match status" value="1"/>
</dbReference>
<dbReference type="OMA" id="MESVAHF"/>
<dbReference type="GO" id="GO:1905515">
    <property type="term" value="P:non-motile cilium assembly"/>
    <property type="evidence" value="ECO:0007669"/>
    <property type="project" value="InterPro"/>
</dbReference>
<dbReference type="Pfam" id="PF14781">
    <property type="entry name" value="BBS2_N"/>
    <property type="match status" value="1"/>
</dbReference>
<keyword evidence="4" id="KW-0969">Cilium</keyword>
<feature type="domain" description="Ciliary BBSome complex subunit 2 N-terminal" evidence="7">
    <location>
        <begin position="50"/>
        <end position="107"/>
    </location>
</feature>
<dbReference type="Pfam" id="PF14782">
    <property type="entry name" value="BBS2_GAE"/>
    <property type="match status" value="1"/>
</dbReference>
<dbReference type="Gene3D" id="2.130.10.10">
    <property type="entry name" value="YVTN repeat-like/Quinoprotein amine dehydrogenase"/>
    <property type="match status" value="1"/>
</dbReference>
<evidence type="ECO:0000256" key="2">
    <source>
        <dbReference type="ARBA" id="ARBA00004245"/>
    </source>
</evidence>
<dbReference type="Proteomes" id="UP000031036">
    <property type="component" value="Unassembled WGS sequence"/>
</dbReference>
<dbReference type="STRING" id="6265.A0A0B2UXS5"/>
<dbReference type="EMBL" id="JPKZ01002602">
    <property type="protein sequence ID" value="KHN75846.1"/>
    <property type="molecule type" value="Genomic_DNA"/>
</dbReference>
<sequence length="562" mass="61428">MLALRTAFSFSLPHRTVPKCAQAGVLDDSSRLRLVVGTVTNKVIIHETDTVLNINEKILALAVAPLGTPYDLVIIGTTSSVLAYDVQKNTNLFRKDVADGIACIQVGSFSSHGTLAMCGGNCAIWGLDASGKDSFWTVTGDNVLSLCLCDIDNDGVNELVAGSEDFDIRVFKDDLLLFELSETDAVTCVHDIGNGRFAYALANGTLGAYQREIRLWRIKSKNQIAALVTFPDTETLACVWTGGKIDMRNAENGEVKLKDTLNGQVANAFARNSQLTIVMLDGSVHGFETNEEQAAVDDGQRVLHDLGLRKHSLLVELKNYELNRQGASAEVIESERRVPANTHLETCLMVNSDMVPPAVELQISVSNDSSIRAVIIFAEGIFPGESFVTHPTRDFSSKLCVQLRPDKDIAVDLHIKTFIGYPESTQLHVFELTRALPRFSMFALCNDTAPEPEGNVVFTINERPPRGHIIERLSVTIASQAKTVSHLTELTEKFIKEQREQATTTACPQEDIISALQKLQLQESKKTNLVVLKAPEGADEPTTKADDEKMALKICTSASIPS</sequence>
<dbReference type="GO" id="GO:0036064">
    <property type="term" value="C:ciliary basal body"/>
    <property type="evidence" value="ECO:0007669"/>
    <property type="project" value="TreeGrafter"/>
</dbReference>
<dbReference type="OrthoDB" id="2120021at2759"/>